<proteinExistence type="predicted"/>
<organism evidence="2 3">
    <name type="scientific">Armillaria ostoyae</name>
    <name type="common">Armillaria root rot fungus</name>
    <dbReference type="NCBI Taxonomy" id="47428"/>
    <lineage>
        <taxon>Eukaryota</taxon>
        <taxon>Fungi</taxon>
        <taxon>Dikarya</taxon>
        <taxon>Basidiomycota</taxon>
        <taxon>Agaricomycotina</taxon>
        <taxon>Agaricomycetes</taxon>
        <taxon>Agaricomycetidae</taxon>
        <taxon>Agaricales</taxon>
        <taxon>Marasmiineae</taxon>
        <taxon>Physalacriaceae</taxon>
        <taxon>Armillaria</taxon>
    </lineage>
</organism>
<dbReference type="InterPro" id="IPR004305">
    <property type="entry name" value="Thiaminase-2/PQQC"/>
</dbReference>
<dbReference type="SUPFAM" id="SSF48613">
    <property type="entry name" value="Heme oxygenase-like"/>
    <property type="match status" value="1"/>
</dbReference>
<evidence type="ECO:0000313" key="3">
    <source>
        <dbReference type="Proteomes" id="UP000219338"/>
    </source>
</evidence>
<dbReference type="CDD" id="cd19359">
    <property type="entry name" value="TenA_C_Bt3146-like"/>
    <property type="match status" value="1"/>
</dbReference>
<keyword evidence="3" id="KW-1185">Reference proteome</keyword>
<dbReference type="GO" id="GO:0006772">
    <property type="term" value="P:thiamine metabolic process"/>
    <property type="evidence" value="ECO:0007669"/>
    <property type="project" value="UniProtKB-ARBA"/>
</dbReference>
<gene>
    <name evidence="2" type="ORF">ARMOST_19963</name>
</gene>
<dbReference type="Gene3D" id="1.20.910.10">
    <property type="entry name" value="Heme oxygenase-like"/>
    <property type="match status" value="1"/>
</dbReference>
<protein>
    <recommendedName>
        <fullName evidence="1">Thiaminase-2/PQQC domain-containing protein</fullName>
    </recommendedName>
</protein>
<accession>A0A284S600</accession>
<dbReference type="EMBL" id="FUEG01000035">
    <property type="protein sequence ID" value="SJL16439.1"/>
    <property type="molecule type" value="Genomic_DNA"/>
</dbReference>
<dbReference type="Proteomes" id="UP000219338">
    <property type="component" value="Unassembled WGS sequence"/>
</dbReference>
<dbReference type="Pfam" id="PF03070">
    <property type="entry name" value="TENA_THI-4"/>
    <property type="match status" value="1"/>
</dbReference>
<dbReference type="OMA" id="PCIQSYY"/>
<dbReference type="InterPro" id="IPR016084">
    <property type="entry name" value="Haem_Oase-like_multi-hlx"/>
</dbReference>
<reference evidence="3" key="1">
    <citation type="journal article" date="2017" name="Nat. Ecol. Evol.">
        <title>Genome expansion and lineage-specific genetic innovations in the forest pathogenic fungi Armillaria.</title>
        <authorList>
            <person name="Sipos G."/>
            <person name="Prasanna A.N."/>
            <person name="Walter M.C."/>
            <person name="O'Connor E."/>
            <person name="Balint B."/>
            <person name="Krizsan K."/>
            <person name="Kiss B."/>
            <person name="Hess J."/>
            <person name="Varga T."/>
            <person name="Slot J."/>
            <person name="Riley R."/>
            <person name="Boka B."/>
            <person name="Rigling D."/>
            <person name="Barry K."/>
            <person name="Lee J."/>
            <person name="Mihaltcheva S."/>
            <person name="LaButti K."/>
            <person name="Lipzen A."/>
            <person name="Waldron R."/>
            <person name="Moloney N.M."/>
            <person name="Sperisen C."/>
            <person name="Kredics L."/>
            <person name="Vagvoelgyi C."/>
            <person name="Patrignani A."/>
            <person name="Fitzpatrick D."/>
            <person name="Nagy I."/>
            <person name="Doyle S."/>
            <person name="Anderson J.B."/>
            <person name="Grigoriev I.V."/>
            <person name="Gueldener U."/>
            <person name="Muensterkoetter M."/>
            <person name="Nagy L.G."/>
        </authorList>
    </citation>
    <scope>NUCLEOTIDE SEQUENCE [LARGE SCALE GENOMIC DNA]</scope>
    <source>
        <strain evidence="3">C18/9</strain>
    </source>
</reference>
<evidence type="ECO:0000313" key="2">
    <source>
        <dbReference type="EMBL" id="SJL16439.1"/>
    </source>
</evidence>
<dbReference type="STRING" id="47428.A0A284S600"/>
<sequence length="283" mass="32530">MTATSGRASTILHTLGLDSESKRGPFKLKAATLDDERPPIPLPKPKGPIEQYTLIEQLIMNNEDVWTKFLENQFCADGYKSPANEFDDKFRAMSKQDYLYLIEYARFVNFRSLQEPGAHTEDGLEDVLNNLSKNVKEVQDYFNSCINDMHINGDDLLKEKASTMMLGYSSWEQLSAMTDDAFSNYIRAVPCVYGWNKIAQKLEQEGPGQTDTLFYQYWFVQNIDPGSANKLSQFLEDNRSQYESPGSMEKWNTAFRQACLFETAFFTAAQREDWDQIDTITRN</sequence>
<feature type="domain" description="Thiaminase-2/PQQC" evidence="1">
    <location>
        <begin position="88"/>
        <end position="270"/>
    </location>
</feature>
<evidence type="ECO:0000259" key="1">
    <source>
        <dbReference type="Pfam" id="PF03070"/>
    </source>
</evidence>
<dbReference type="AlphaFoldDB" id="A0A284S600"/>
<name>A0A284S600_ARMOS</name>
<dbReference type="OrthoDB" id="2851859at2759"/>